<accession>A0A7M7PQA7</accession>
<feature type="region of interest" description="Disordered" evidence="1">
    <location>
        <begin position="201"/>
        <end position="236"/>
    </location>
</feature>
<sequence length="236" mass="26472">MTSSNKMEYPMMSDPHKHVPLITQSRITTSLGMYNKAKKSDRILRDLKIPDAVRIKTKESLLKILDVSEANLPPAPNLDSPLILDDMGLGLVQVVQPSSPEAYIQASRPVAVSSTPKPVAVIPSHMDQNKGLSSHIERAVDLDITHTRNHILPLNTSPELSPVSEAAEMMQSSFNLNSVFPGRDYFSEIKDSLVKQLHRQRQRSALKTPRKSHIPTRRHSSVRKNLNMEFERKSGQ</sequence>
<name>A0A7M7PQA7_STRPU</name>
<dbReference type="Proteomes" id="UP000007110">
    <property type="component" value="Unassembled WGS sequence"/>
</dbReference>
<dbReference type="RefSeq" id="XP_030853707.1">
    <property type="nucleotide sequence ID" value="XM_030997847.1"/>
</dbReference>
<evidence type="ECO:0000256" key="1">
    <source>
        <dbReference type="SAM" id="MobiDB-lite"/>
    </source>
</evidence>
<feature type="compositionally biased region" description="Basic residues" evidence="1">
    <location>
        <begin position="201"/>
        <end position="222"/>
    </location>
</feature>
<protein>
    <submittedName>
        <fullName evidence="2">Uncharacterized protein</fullName>
    </submittedName>
</protein>
<keyword evidence="3" id="KW-1185">Reference proteome</keyword>
<reference evidence="2" key="2">
    <citation type="submission" date="2021-01" db="UniProtKB">
        <authorList>
            <consortium name="EnsemblMetazoa"/>
        </authorList>
    </citation>
    <scope>IDENTIFICATION</scope>
</reference>
<proteinExistence type="predicted"/>
<evidence type="ECO:0000313" key="2">
    <source>
        <dbReference type="EnsemblMetazoa" id="XP_030853707"/>
    </source>
</evidence>
<dbReference type="GeneID" id="115929237"/>
<dbReference type="OrthoDB" id="6135948at2759"/>
<organism evidence="2 3">
    <name type="scientific">Strongylocentrotus purpuratus</name>
    <name type="common">Purple sea urchin</name>
    <dbReference type="NCBI Taxonomy" id="7668"/>
    <lineage>
        <taxon>Eukaryota</taxon>
        <taxon>Metazoa</taxon>
        <taxon>Echinodermata</taxon>
        <taxon>Eleutherozoa</taxon>
        <taxon>Echinozoa</taxon>
        <taxon>Echinoidea</taxon>
        <taxon>Euechinoidea</taxon>
        <taxon>Echinacea</taxon>
        <taxon>Camarodonta</taxon>
        <taxon>Echinidea</taxon>
        <taxon>Strongylocentrotidae</taxon>
        <taxon>Strongylocentrotus</taxon>
    </lineage>
</organism>
<dbReference type="AlphaFoldDB" id="A0A7M7PQA7"/>
<dbReference type="EnsemblMetazoa" id="XM_030997847">
    <property type="protein sequence ID" value="XP_030853707"/>
    <property type="gene ID" value="LOC115929237"/>
</dbReference>
<dbReference type="KEGG" id="spu:115929237"/>
<evidence type="ECO:0000313" key="3">
    <source>
        <dbReference type="Proteomes" id="UP000007110"/>
    </source>
</evidence>
<dbReference type="InParanoid" id="A0A7M7PQA7"/>
<reference evidence="3" key="1">
    <citation type="submission" date="2015-02" db="EMBL/GenBank/DDBJ databases">
        <title>Genome sequencing for Strongylocentrotus purpuratus.</title>
        <authorList>
            <person name="Murali S."/>
            <person name="Liu Y."/>
            <person name="Vee V."/>
            <person name="English A."/>
            <person name="Wang M."/>
            <person name="Skinner E."/>
            <person name="Han Y."/>
            <person name="Muzny D.M."/>
            <person name="Worley K.C."/>
            <person name="Gibbs R.A."/>
        </authorList>
    </citation>
    <scope>NUCLEOTIDE SEQUENCE</scope>
</reference>